<keyword evidence="1" id="KW-0472">Membrane</keyword>
<keyword evidence="3" id="KW-1185">Reference proteome</keyword>
<evidence type="ECO:0000313" key="2">
    <source>
        <dbReference type="EMBL" id="TCL58626.1"/>
    </source>
</evidence>
<dbReference type="OrthoDB" id="3818833at2"/>
<proteinExistence type="predicted"/>
<dbReference type="AlphaFoldDB" id="A0A4R1R033"/>
<feature type="transmembrane region" description="Helical" evidence="1">
    <location>
        <begin position="125"/>
        <end position="146"/>
    </location>
</feature>
<feature type="transmembrane region" description="Helical" evidence="1">
    <location>
        <begin position="184"/>
        <end position="205"/>
    </location>
</feature>
<accession>A0A4R1R033</accession>
<organism evidence="2 3">
    <name type="scientific">Hydrogenispora ethanolica</name>
    <dbReference type="NCBI Taxonomy" id="1082276"/>
    <lineage>
        <taxon>Bacteria</taxon>
        <taxon>Bacillati</taxon>
        <taxon>Bacillota</taxon>
        <taxon>Hydrogenispora</taxon>
    </lineage>
</organism>
<dbReference type="PANTHER" id="PTHR36832">
    <property type="entry name" value="SLR1174 PROTEIN-RELATED"/>
    <property type="match status" value="1"/>
</dbReference>
<comment type="caution">
    <text evidence="2">The sequence shown here is derived from an EMBL/GenBank/DDBJ whole genome shotgun (WGS) entry which is preliminary data.</text>
</comment>
<dbReference type="EMBL" id="SLUN01000041">
    <property type="protein sequence ID" value="TCL58626.1"/>
    <property type="molecule type" value="Genomic_DNA"/>
</dbReference>
<keyword evidence="1" id="KW-0812">Transmembrane</keyword>
<keyword evidence="1" id="KW-1133">Transmembrane helix</keyword>
<gene>
    <name evidence="2" type="ORF">EDC14_104119</name>
</gene>
<feature type="transmembrane region" description="Helical" evidence="1">
    <location>
        <begin position="236"/>
        <end position="259"/>
    </location>
</feature>
<evidence type="ECO:0000313" key="3">
    <source>
        <dbReference type="Proteomes" id="UP000295008"/>
    </source>
</evidence>
<evidence type="ECO:0000256" key="1">
    <source>
        <dbReference type="SAM" id="Phobius"/>
    </source>
</evidence>
<dbReference type="InterPro" id="IPR010390">
    <property type="entry name" value="ABC-2_transporter-like"/>
</dbReference>
<dbReference type="RefSeq" id="WP_132016749.1">
    <property type="nucleotide sequence ID" value="NZ_SLUN01000041.1"/>
</dbReference>
<sequence length="271" mass="30641">MPEVIALTLRKARKYGLVARTSLQNSLAYRANFIFDSFFYAFIVFIFMQLWRSIFHRGGSIAGYSYSQILWYLIITEMLTFSQSNVFEDLNQDIKSGNIAYLLNKPFHYLLYQCANGTGPILVKWLINGLTGLALGSLWIGPLAGFSPIRLPLLLLAMANGLLLNFLAMACLGLSAFWLEENTAFYWIYQKLTFIVGLFLPLEFLPAWAQRIALWLPFSYVNYGPAKLVVAFSGPAFIRIVTVQFLYILGLAALAGWIFRRGVKRINVNGG</sequence>
<name>A0A4R1R033_HYDET</name>
<dbReference type="PANTHER" id="PTHR36832:SF1">
    <property type="entry name" value="SLR1174 PROTEIN"/>
    <property type="match status" value="1"/>
</dbReference>
<feature type="transmembrane region" description="Helical" evidence="1">
    <location>
        <begin position="153"/>
        <end position="178"/>
    </location>
</feature>
<reference evidence="2 3" key="1">
    <citation type="submission" date="2019-03" db="EMBL/GenBank/DDBJ databases">
        <title>Genomic Encyclopedia of Type Strains, Phase IV (KMG-IV): sequencing the most valuable type-strain genomes for metagenomic binning, comparative biology and taxonomic classification.</title>
        <authorList>
            <person name="Goeker M."/>
        </authorList>
    </citation>
    <scope>NUCLEOTIDE SEQUENCE [LARGE SCALE GENOMIC DNA]</scope>
    <source>
        <strain evidence="2 3">LX-B</strain>
    </source>
</reference>
<dbReference type="Pfam" id="PF06182">
    <property type="entry name" value="ABC2_membrane_6"/>
    <property type="match status" value="1"/>
</dbReference>
<protein>
    <submittedName>
        <fullName evidence="2">ABC-2 type transport system permease protein</fullName>
    </submittedName>
</protein>
<feature type="transmembrane region" description="Helical" evidence="1">
    <location>
        <begin position="33"/>
        <end position="51"/>
    </location>
</feature>
<dbReference type="Proteomes" id="UP000295008">
    <property type="component" value="Unassembled WGS sequence"/>
</dbReference>